<dbReference type="AlphaFoldDB" id="A0AAD5TL87"/>
<dbReference type="EMBL" id="JADGJQ010000019">
    <property type="protein sequence ID" value="KAJ3179797.1"/>
    <property type="molecule type" value="Genomic_DNA"/>
</dbReference>
<reference evidence="3" key="1">
    <citation type="submission" date="2020-05" db="EMBL/GenBank/DDBJ databases">
        <title>Phylogenomic resolution of chytrid fungi.</title>
        <authorList>
            <person name="Stajich J.E."/>
            <person name="Amses K."/>
            <person name="Simmons R."/>
            <person name="Seto K."/>
            <person name="Myers J."/>
            <person name="Bonds A."/>
            <person name="Quandt C.A."/>
            <person name="Barry K."/>
            <person name="Liu P."/>
            <person name="Grigoriev I."/>
            <person name="Longcore J.E."/>
            <person name="James T.Y."/>
        </authorList>
    </citation>
    <scope>NUCLEOTIDE SEQUENCE</scope>
    <source>
        <strain evidence="3">JEL0379</strain>
    </source>
</reference>
<feature type="transmembrane region" description="Helical" evidence="2">
    <location>
        <begin position="108"/>
        <end position="134"/>
    </location>
</feature>
<organism evidence="3 4">
    <name type="scientific">Geranomyces variabilis</name>
    <dbReference type="NCBI Taxonomy" id="109894"/>
    <lineage>
        <taxon>Eukaryota</taxon>
        <taxon>Fungi</taxon>
        <taxon>Fungi incertae sedis</taxon>
        <taxon>Chytridiomycota</taxon>
        <taxon>Chytridiomycota incertae sedis</taxon>
        <taxon>Chytridiomycetes</taxon>
        <taxon>Spizellomycetales</taxon>
        <taxon>Powellomycetaceae</taxon>
        <taxon>Geranomyces</taxon>
    </lineage>
</organism>
<evidence type="ECO:0000313" key="3">
    <source>
        <dbReference type="EMBL" id="KAJ3179797.1"/>
    </source>
</evidence>
<keyword evidence="4" id="KW-1185">Reference proteome</keyword>
<sequence length="340" mass="37231">MDDPSSNCSACFDSLAQAQSDLAQAQADCSGALDDQALLFGTNADAIDSINAMVVNFLLIILLIDRIVAIKHAPTKYIFWLAVLCGNGYHFINILSDEVPWFYDGVGLWVYYYLRGIFSAFFSSCLVLLLYLRIAGSVQRHSGRRWWLVGHGATAIVWFLELFEQLFGIIRMQVTGDESNVYPEALMTTTTVVKTSLDVCFSLYTFWIIRAASGGPSGVSKGRQSLPEHTAFFVGCALRVLLFLGIDAIVLVTTQMKITYDDVRFGSMAIWSIAQLAPICKPYLICTDMARIRALMDEKDHAGEARSSRGGGSTLNDAGSKAGAPEPIKFAATSEINEPA</sequence>
<feature type="transmembrane region" description="Helical" evidence="2">
    <location>
        <begin position="146"/>
        <end position="170"/>
    </location>
</feature>
<dbReference type="Proteomes" id="UP001212152">
    <property type="component" value="Unassembled WGS sequence"/>
</dbReference>
<accession>A0AAD5TL87</accession>
<keyword evidence="2" id="KW-0472">Membrane</keyword>
<feature type="transmembrane region" description="Helical" evidence="2">
    <location>
        <begin position="46"/>
        <end position="65"/>
    </location>
</feature>
<evidence type="ECO:0000313" key="4">
    <source>
        <dbReference type="Proteomes" id="UP001212152"/>
    </source>
</evidence>
<keyword evidence="2" id="KW-0812">Transmembrane</keyword>
<name>A0AAD5TL87_9FUNG</name>
<protein>
    <submittedName>
        <fullName evidence="3">Uncharacterized protein</fullName>
    </submittedName>
</protein>
<feature type="region of interest" description="Disordered" evidence="1">
    <location>
        <begin position="303"/>
        <end position="340"/>
    </location>
</feature>
<evidence type="ECO:0000256" key="2">
    <source>
        <dbReference type="SAM" id="Phobius"/>
    </source>
</evidence>
<keyword evidence="2" id="KW-1133">Transmembrane helix</keyword>
<feature type="transmembrane region" description="Helical" evidence="2">
    <location>
        <begin position="230"/>
        <end position="253"/>
    </location>
</feature>
<evidence type="ECO:0000256" key="1">
    <source>
        <dbReference type="SAM" id="MobiDB-lite"/>
    </source>
</evidence>
<comment type="caution">
    <text evidence="3">The sequence shown here is derived from an EMBL/GenBank/DDBJ whole genome shotgun (WGS) entry which is preliminary data.</text>
</comment>
<gene>
    <name evidence="3" type="ORF">HDU87_002365</name>
</gene>
<proteinExistence type="predicted"/>
<feature type="transmembrane region" description="Helical" evidence="2">
    <location>
        <begin position="77"/>
        <end position="96"/>
    </location>
</feature>